<dbReference type="eggNOG" id="KOG1513">
    <property type="taxonomic scope" value="Eukaryota"/>
</dbReference>
<name>K0R976_THAOC</name>
<feature type="domain" description="Strawberry notch helicase C" evidence="2">
    <location>
        <begin position="252"/>
        <end position="424"/>
    </location>
</feature>
<evidence type="ECO:0000259" key="3">
    <source>
        <dbReference type="Pfam" id="PF13872"/>
    </source>
</evidence>
<dbReference type="Pfam" id="PF13871">
    <property type="entry name" value="Helicase_C_4"/>
    <property type="match status" value="1"/>
</dbReference>
<feature type="compositionally biased region" description="Acidic residues" evidence="1">
    <location>
        <begin position="172"/>
        <end position="187"/>
    </location>
</feature>
<dbReference type="Pfam" id="PF13872">
    <property type="entry name" value="AAA_34"/>
    <property type="match status" value="1"/>
</dbReference>
<dbReference type="PANTHER" id="PTHR12706">
    <property type="entry name" value="STRAWBERRY NOTCH-RELATED"/>
    <property type="match status" value="1"/>
</dbReference>
<accession>K0R976</accession>
<organism evidence="4 5">
    <name type="scientific">Thalassiosira oceanica</name>
    <name type="common">Marine diatom</name>
    <dbReference type="NCBI Taxonomy" id="159749"/>
    <lineage>
        <taxon>Eukaryota</taxon>
        <taxon>Sar</taxon>
        <taxon>Stramenopiles</taxon>
        <taxon>Ochrophyta</taxon>
        <taxon>Bacillariophyta</taxon>
        <taxon>Coscinodiscophyceae</taxon>
        <taxon>Thalassiosirophycidae</taxon>
        <taxon>Thalassiosirales</taxon>
        <taxon>Thalassiosiraceae</taxon>
        <taxon>Thalassiosira</taxon>
    </lineage>
</organism>
<dbReference type="AlphaFoldDB" id="K0R976"/>
<sequence>KTTGHGMHEKVKSSKSAIAVVDLQNRLPRARVVYCSATSVSHQKNLGFMGRLGLWGPGTEHPSGFHQFLERLKKLKTGALEIHAMHLKAPSWPAPYRTSCTCSFNLVDDIGNEQVTQVYNEASQVWTELHAQLGERMRKIKADDTVEKRIREFEGEGLPLTSSMICHQELNQDSDAESDDDAEDEEERNIRRTYRKRPAKNFQGLFWLAHQRFFRSLCIATKVPRAIEIAKEALDVNECVVIGARPVPRALLERRKGTKSFERVNIEEKEAFQSGEKYVAILSEAASTGISLQADKRVSNQRRRVHITLELPWSADKAIQQVSIAGDRLNPTLLHSWPYTPCESIFWSEYKFLISDVGGEKWFATAVAKRLALMGALTQGDRRLTGQSSGLGLGNFDFDNKGCNKICDLFYGNQALKIMLKGIWNLSDNCLSEVEDRHVVDTLTIVDKHLCEVLNAVPAGTDWKAGLNPYDDDGESIHTYYSFLKSFLTGTQLVAFAQKRVDAIKDGRGFHHLMQAVENGEDTAEGMKAKLDAQIEDAKGAGLNFNAVAKLFLHDVGVVQPKAPSRRRRKNANKDGTRNPGTHMIINVANDAKSAGDFDIGIQTLTGNNVSVKKTRAFNFRGSEAKDESVLVHSVVIDRGMSSDAALKVYGEAIQADQRGSKIQTGFYIDGRALFKQCTPVYLVLSLGRTSPNAVVVRPNDGRTCFNIDHVMSRFVQPSLRCDDMAKVRKTWDAEFALANIGSDEYYQKWSKGRHRKPTHIFGGKIVPVINKLLTATLPRLDDTHQISLPTKDIIKPKIVRIEVGSVDEEPGGESVEVVECKNEAIPLVTNVDDIPDDCERAYEVKFEGKVPKLFVGIEFPEKNMDWVIGSDELTQKMELWQVSYTENSCLFIPTDY</sequence>
<feature type="domain" description="Strawberry notch AAA" evidence="3">
    <location>
        <begin position="8"/>
        <end position="90"/>
    </location>
</feature>
<reference evidence="4 5" key="1">
    <citation type="journal article" date="2012" name="Genome Biol.">
        <title>Genome and low-iron response of an oceanic diatom adapted to chronic iron limitation.</title>
        <authorList>
            <person name="Lommer M."/>
            <person name="Specht M."/>
            <person name="Roy A.S."/>
            <person name="Kraemer L."/>
            <person name="Andreson R."/>
            <person name="Gutowska M.A."/>
            <person name="Wolf J."/>
            <person name="Bergner S.V."/>
            <person name="Schilhabel M.B."/>
            <person name="Klostermeier U.C."/>
            <person name="Beiko R.G."/>
            <person name="Rosenstiel P."/>
            <person name="Hippler M."/>
            <person name="Laroche J."/>
        </authorList>
    </citation>
    <scope>NUCLEOTIDE SEQUENCE [LARGE SCALE GENOMIC DNA]</scope>
    <source>
        <strain evidence="4 5">CCMP1005</strain>
    </source>
</reference>
<feature type="region of interest" description="Disordered" evidence="1">
    <location>
        <begin position="562"/>
        <end position="583"/>
    </location>
</feature>
<feature type="region of interest" description="Disordered" evidence="1">
    <location>
        <begin position="171"/>
        <end position="192"/>
    </location>
</feature>
<proteinExistence type="predicted"/>
<keyword evidence="5" id="KW-1185">Reference proteome</keyword>
<dbReference type="InterPro" id="IPR026741">
    <property type="entry name" value="SNO"/>
</dbReference>
<evidence type="ECO:0000256" key="1">
    <source>
        <dbReference type="SAM" id="MobiDB-lite"/>
    </source>
</evidence>
<evidence type="ECO:0000313" key="4">
    <source>
        <dbReference type="EMBL" id="EJK49635.1"/>
    </source>
</evidence>
<dbReference type="InterPro" id="IPR026937">
    <property type="entry name" value="SBNO_Helicase_C_dom"/>
</dbReference>
<dbReference type="GO" id="GO:0006355">
    <property type="term" value="P:regulation of DNA-templated transcription"/>
    <property type="evidence" value="ECO:0007669"/>
    <property type="project" value="InterPro"/>
</dbReference>
<evidence type="ECO:0008006" key="6">
    <source>
        <dbReference type="Google" id="ProtNLM"/>
    </source>
</evidence>
<dbReference type="Proteomes" id="UP000266841">
    <property type="component" value="Unassembled WGS sequence"/>
</dbReference>
<gene>
    <name evidence="4" type="ORF">THAOC_31468</name>
</gene>
<comment type="caution">
    <text evidence="4">The sequence shown here is derived from an EMBL/GenBank/DDBJ whole genome shotgun (WGS) entry which is preliminary data.</text>
</comment>
<protein>
    <recommendedName>
        <fullName evidence="6">Strawberry notch helicase C domain-containing protein</fullName>
    </recommendedName>
</protein>
<evidence type="ECO:0000259" key="2">
    <source>
        <dbReference type="Pfam" id="PF13871"/>
    </source>
</evidence>
<evidence type="ECO:0000313" key="5">
    <source>
        <dbReference type="Proteomes" id="UP000266841"/>
    </source>
</evidence>
<dbReference type="InterPro" id="IPR039187">
    <property type="entry name" value="SNO_AAA"/>
</dbReference>
<dbReference type="PANTHER" id="PTHR12706:SF30">
    <property type="entry name" value="PROTEIN STRAWBERRY NOTCH-RELATED"/>
    <property type="match status" value="1"/>
</dbReference>
<dbReference type="OrthoDB" id="421838at2759"/>
<dbReference type="EMBL" id="AGNL01044578">
    <property type="protein sequence ID" value="EJK49635.1"/>
    <property type="molecule type" value="Genomic_DNA"/>
</dbReference>
<feature type="non-terminal residue" evidence="4">
    <location>
        <position position="1"/>
    </location>
</feature>